<organism evidence="11 12">
    <name type="scientific">Hyphobacterium marinum</name>
    <dbReference type="NCBI Taxonomy" id="3116574"/>
    <lineage>
        <taxon>Bacteria</taxon>
        <taxon>Pseudomonadati</taxon>
        <taxon>Pseudomonadota</taxon>
        <taxon>Alphaproteobacteria</taxon>
        <taxon>Maricaulales</taxon>
        <taxon>Maricaulaceae</taxon>
        <taxon>Hyphobacterium</taxon>
    </lineage>
</organism>
<dbReference type="SMART" id="SM00434">
    <property type="entry name" value="TOP4c"/>
    <property type="match status" value="1"/>
</dbReference>
<dbReference type="PANTHER" id="PTHR43493">
    <property type="entry name" value="DNA GYRASE/TOPOISOMERASE SUBUNIT A"/>
    <property type="match status" value="1"/>
</dbReference>
<evidence type="ECO:0000256" key="1">
    <source>
        <dbReference type="ARBA" id="ARBA00000185"/>
    </source>
</evidence>
<dbReference type="Gene3D" id="2.120.10.90">
    <property type="entry name" value="DNA gyrase/topoisomerase IV, subunit A, C-terminal"/>
    <property type="match status" value="1"/>
</dbReference>
<keyword evidence="4 7" id="KW-0238">DNA-binding</keyword>
<dbReference type="InterPro" id="IPR035516">
    <property type="entry name" value="Gyrase/topoIV_suA_C"/>
</dbReference>
<feature type="site" description="Transition state stabilizer" evidence="7">
    <location>
        <position position="125"/>
    </location>
</feature>
<dbReference type="InterPro" id="IPR013758">
    <property type="entry name" value="Topo_IIA_A/C_ab"/>
</dbReference>
<gene>
    <name evidence="7 11" type="primary">parC</name>
    <name evidence="11" type="ORF">V0U35_08430</name>
</gene>
<keyword evidence="5 7" id="KW-0472">Membrane</keyword>
<dbReference type="Gene3D" id="1.10.268.10">
    <property type="entry name" value="Topoisomerase, domain 3"/>
    <property type="match status" value="1"/>
</dbReference>
<feature type="region of interest" description="Disordered" evidence="9">
    <location>
        <begin position="746"/>
        <end position="766"/>
    </location>
</feature>
<dbReference type="NCBIfam" id="NF004044">
    <property type="entry name" value="PRK05561.1"/>
    <property type="match status" value="1"/>
</dbReference>
<evidence type="ECO:0000313" key="12">
    <source>
        <dbReference type="Proteomes" id="UP001310692"/>
    </source>
</evidence>
<comment type="subunit">
    <text evidence="7">Heterotetramer composed of ParC and ParE.</text>
</comment>
<feature type="site" description="Interaction with DNA" evidence="7">
    <location>
        <position position="46"/>
    </location>
</feature>
<dbReference type="InterPro" id="IPR002205">
    <property type="entry name" value="Topo_IIA_dom_A"/>
</dbReference>
<dbReference type="Proteomes" id="UP001310692">
    <property type="component" value="Unassembled WGS sequence"/>
</dbReference>
<comment type="similarity">
    <text evidence="7">Belongs to the type II topoisomerase GyrA/ParC subunit family. ParC type 1 subfamily.</text>
</comment>
<dbReference type="InterPro" id="IPR013757">
    <property type="entry name" value="Topo_IIA_A_a_sf"/>
</dbReference>
<evidence type="ECO:0000256" key="4">
    <source>
        <dbReference type="ARBA" id="ARBA00023125"/>
    </source>
</evidence>
<comment type="catalytic activity">
    <reaction evidence="1 7 8">
        <text>ATP-dependent breakage, passage and rejoining of double-stranded DNA.</text>
        <dbReference type="EC" id="5.6.2.2"/>
    </reaction>
</comment>
<dbReference type="CDD" id="cd00187">
    <property type="entry name" value="TOP4c"/>
    <property type="match status" value="1"/>
</dbReference>
<evidence type="ECO:0000256" key="8">
    <source>
        <dbReference type="PROSITE-ProRule" id="PRU01384"/>
    </source>
</evidence>
<keyword evidence="3 7" id="KW-0799">Topoisomerase</keyword>
<dbReference type="Gene3D" id="3.30.1360.40">
    <property type="match status" value="1"/>
</dbReference>
<dbReference type="PROSITE" id="PS52040">
    <property type="entry name" value="TOPO_IIA"/>
    <property type="match status" value="1"/>
</dbReference>
<proteinExistence type="inferred from homology"/>
<evidence type="ECO:0000259" key="10">
    <source>
        <dbReference type="PROSITE" id="PS52040"/>
    </source>
</evidence>
<dbReference type="InterPro" id="IPR006691">
    <property type="entry name" value="GyrA/parC_rep"/>
</dbReference>
<dbReference type="InterPro" id="IPR005742">
    <property type="entry name" value="TopoIV_A_Gneg"/>
</dbReference>
<evidence type="ECO:0000313" key="11">
    <source>
        <dbReference type="EMBL" id="MEE2566704.1"/>
    </source>
</evidence>
<dbReference type="Gene3D" id="3.90.199.10">
    <property type="entry name" value="Topoisomerase II, domain 5"/>
    <property type="match status" value="1"/>
</dbReference>
<comment type="subcellular location">
    <subcellularLocation>
        <location evidence="7">Cell membrane</location>
        <topology evidence="7">Peripheral membrane protein</topology>
    </subcellularLocation>
</comment>
<feature type="site" description="Interaction with DNA" evidence="7">
    <location>
        <position position="84"/>
    </location>
</feature>
<sequence length="780" mass="85930">MGELITPEGGEIFEEPFDEALSKRYLAYALSTITQRALPDARDGMKPVHRRILHTMRLLKLNPEEAFKKSARVVGDVMGRFHPHGDQAIYDAMVRLAQDFASRYPLVEGQGNFGNIDGDNAAAMRYTEARLTRAAELLLQDIDQGTVDFRDTYDGSDEEPVVLPGAFPNLLANGSTGIAVGMATSIPPHNAYELCRASQALIADPEITTAGLMNFVQGPDFPTGGLCVEPRAAIREAYETGRGGFRLRAQWGAEEFLGGTWKRVDFKDMDADAIDAYLNARSKWRLVIDQIPYQVQKSKLIERIAQLLDGKKLPLLDDVRDESAEDIRVVIEPKTRLVAASLLMESLFKLTELEVRISLNLNVLDASGTPRVIGLKEALRLWVHHRREVVVRRAETRLAKVEDRLEVLAGYIIVYADLDEVIRIIRFEDEPKQTLMATFSLTERQAEAILNMRLRALRKLEELAIRKEEAGLKDERKELKSLIGSETEQWAKVDAEIGAVAEEFGPRTPLGKRRTRFGDAPETTADAVAEALIVREPVTAVISEKGWVRALKGHGHDIAAIAFKEGDRAMFAVKCETTDKLILFATDGKFYAIDASKLPGGRGHGEPLRLHAGLPEDADPVALFKHDPERRLLVASAAANGFIVKEADVFASKKGGKQVLNVGDGEAVVCTPVEGDHVAVLGQNKKLLVFPLEDLPEMTRGKGVRLLGGKGAMLADATVFAAEDGLSWIDGAGRRQTAEDWRNWTGKRAQAGKLQPKGFPKTSRFAPRDPAVMARVADSS</sequence>
<evidence type="ECO:0000256" key="2">
    <source>
        <dbReference type="ARBA" id="ARBA00022475"/>
    </source>
</evidence>
<dbReference type="PANTHER" id="PTHR43493:SF1">
    <property type="entry name" value="DNA TOPOISOMERASE 4 SUBUNIT A"/>
    <property type="match status" value="1"/>
</dbReference>
<feature type="active site" description="O-(5'-phospho-DNA)-tyrosine intermediate" evidence="7 8">
    <location>
        <position position="126"/>
    </location>
</feature>
<dbReference type="Pfam" id="PF00521">
    <property type="entry name" value="DNA_topoisoIV"/>
    <property type="match status" value="1"/>
</dbReference>
<keyword evidence="6 7" id="KW-0413">Isomerase</keyword>
<comment type="function">
    <text evidence="7">Topoisomerase IV is essential for chromosome segregation. It relaxes supercoiled DNA. Performs the decatenation events required during the replication of a circular DNA molecule.</text>
</comment>
<evidence type="ECO:0000256" key="9">
    <source>
        <dbReference type="SAM" id="MobiDB-lite"/>
    </source>
</evidence>
<dbReference type="HAMAP" id="MF_00936">
    <property type="entry name" value="ParC_type1"/>
    <property type="match status" value="1"/>
</dbReference>
<dbReference type="EMBL" id="JAZDRO010000003">
    <property type="protein sequence ID" value="MEE2566704.1"/>
    <property type="molecule type" value="Genomic_DNA"/>
</dbReference>
<dbReference type="Pfam" id="PF03989">
    <property type="entry name" value="DNA_gyraseA_C"/>
    <property type="match status" value="2"/>
</dbReference>
<dbReference type="GO" id="GO:0003918">
    <property type="term" value="F:DNA topoisomerase type II (double strand cut, ATP-hydrolyzing) activity"/>
    <property type="evidence" value="ECO:0007669"/>
    <property type="project" value="UniProtKB-EC"/>
</dbReference>
<dbReference type="SUPFAM" id="SSF56719">
    <property type="entry name" value="Type II DNA topoisomerase"/>
    <property type="match status" value="1"/>
</dbReference>
<feature type="domain" description="Topo IIA-type catalytic" evidence="10">
    <location>
        <begin position="38"/>
        <end position="537"/>
    </location>
</feature>
<dbReference type="InterPro" id="IPR013760">
    <property type="entry name" value="Topo_IIA-like_dom_sf"/>
</dbReference>
<evidence type="ECO:0000256" key="3">
    <source>
        <dbReference type="ARBA" id="ARBA00023029"/>
    </source>
</evidence>
<feature type="site" description="Interaction with DNA" evidence="7">
    <location>
        <position position="82"/>
    </location>
</feature>
<reference evidence="11 12" key="1">
    <citation type="submission" date="2024-01" db="EMBL/GenBank/DDBJ databases">
        <title>Hyphobacterium bacterium isolated from marine sediment.</title>
        <authorList>
            <person name="Zhao S."/>
        </authorList>
    </citation>
    <scope>NUCLEOTIDE SEQUENCE [LARGE SCALE GENOMIC DNA]</scope>
    <source>
        <strain evidence="11 12">Y60-23</strain>
    </source>
</reference>
<dbReference type="NCBIfam" id="TIGR01062">
    <property type="entry name" value="parC_Gneg"/>
    <property type="match status" value="1"/>
</dbReference>
<name>A0ABU7LYS1_9PROT</name>
<accession>A0ABU7LYS1</accession>
<evidence type="ECO:0000256" key="7">
    <source>
        <dbReference type="HAMAP-Rule" id="MF_00936"/>
    </source>
</evidence>
<evidence type="ECO:0000256" key="5">
    <source>
        <dbReference type="ARBA" id="ARBA00023136"/>
    </source>
</evidence>
<dbReference type="InterPro" id="IPR050220">
    <property type="entry name" value="Type_II_DNA_Topoisomerases"/>
</dbReference>
<comment type="caution">
    <text evidence="11">The sequence shown here is derived from an EMBL/GenBank/DDBJ whole genome shotgun (WGS) entry which is preliminary data.</text>
</comment>
<protein>
    <recommendedName>
        <fullName evidence="7">DNA topoisomerase 4 subunit A</fullName>
        <ecNumber evidence="7">5.6.2.2</ecNumber>
    </recommendedName>
    <alternativeName>
        <fullName evidence="7">Topoisomerase IV subunit A</fullName>
    </alternativeName>
</protein>
<keyword evidence="2 7" id="KW-1003">Cell membrane</keyword>
<dbReference type="RefSeq" id="WP_330196255.1">
    <property type="nucleotide sequence ID" value="NZ_JAZDRO010000003.1"/>
</dbReference>
<keyword evidence="12" id="KW-1185">Reference proteome</keyword>
<evidence type="ECO:0000256" key="6">
    <source>
        <dbReference type="ARBA" id="ARBA00023235"/>
    </source>
</evidence>
<dbReference type="EC" id="5.6.2.2" evidence="7"/>
<dbReference type="SUPFAM" id="SSF101904">
    <property type="entry name" value="GyrA/ParC C-terminal domain-like"/>
    <property type="match status" value="1"/>
</dbReference>